<gene>
    <name evidence="2" type="ORF">CYMTET_41010</name>
    <name evidence="1" type="ORF">CYMTET_47268</name>
</gene>
<protein>
    <submittedName>
        <fullName evidence="1">Uncharacterized protein</fullName>
    </submittedName>
</protein>
<accession>A0AAE0BVU0</accession>
<evidence type="ECO:0000313" key="3">
    <source>
        <dbReference type="Proteomes" id="UP001190700"/>
    </source>
</evidence>
<dbReference type="EMBL" id="LGRX02027263">
    <property type="protein sequence ID" value="KAK3249564.1"/>
    <property type="molecule type" value="Genomic_DNA"/>
</dbReference>
<organism evidence="1 3">
    <name type="scientific">Cymbomonas tetramitiformis</name>
    <dbReference type="NCBI Taxonomy" id="36881"/>
    <lineage>
        <taxon>Eukaryota</taxon>
        <taxon>Viridiplantae</taxon>
        <taxon>Chlorophyta</taxon>
        <taxon>Pyramimonadophyceae</taxon>
        <taxon>Pyramimonadales</taxon>
        <taxon>Pyramimonadaceae</taxon>
        <taxon>Cymbomonas</taxon>
    </lineage>
</organism>
<reference evidence="1" key="2">
    <citation type="submission" date="2023-06" db="EMBL/GenBank/DDBJ databases">
        <title>Long-read-based genome assembly of the green algal bacterivore Cymbomonas tetramitiformis.</title>
        <authorList>
            <person name="Gyaltshen Y."/>
            <person name="Rozenberg A."/>
            <person name="Paasch A."/>
            <person name="Burns J.A."/>
            <person name="Warring S."/>
            <person name="Larson R."/>
            <person name="Maurer-Alcala X."/>
            <person name="Dacks J."/>
            <person name="Kim E."/>
        </authorList>
    </citation>
    <scope>NUCLEOTIDE SEQUENCE</scope>
    <source>
        <strain evidence="1">PLY_AMNH</strain>
    </source>
</reference>
<dbReference type="EMBL" id="LGRX02033090">
    <property type="protein sequence ID" value="KAK3242999.1"/>
    <property type="molecule type" value="Genomic_DNA"/>
</dbReference>
<sequence>MCARPSDNLFAAEIARTLCFVRGRHVRDAFLDERRVLETFQRSLRESDGLLGDSGRWWRKNGPRAAAIVHLESANSEGLLARVKDVSEFYALFPVLVGHDLVGVDAGQAKMYCVLSWVRLLCYVLTPFSMRQESAMFTQRRDCSHVPSPCANHALTVDATPTRFYHCTRFESCPIQCLVLDFDFPDLPEAQYHIEHLTEEERRTLETLASETTESDEAARRIHLRAAWRAARSADGPVARATRLIESRWSRWFPGCTAHVLLLETRRRTDPSDEHIEPPFDEALSKPSVHGYLFQRFTELASGDVGDDGVWPFQGPVFQDKSVYASFFRDFLHPALREDAWFARRGIRVECFLDAVCGPTVRAVGMAKWESRAASFDNPRYSHADTAMPLSDSLALRRYTSNRAFMTGRMLGLFTDVTVPTVRRGTGGGLCCVENLAQLLRDTLAEARLRTPSDARASNTKMRPTQLSTRMTKPISAIATRMMPLLKTVITSVLQSVGTSWEDAVRIELDAARLSVTLSPRVYGAACKATIMAVQSSDCAFCPIRDQNANLSACITLRRGGDDVCLPRRLPPNRSAVKPHSSGGKMWFLFRIDTRPGKDADNVLSHACWKCFGRGICEKRGLALGLIARNAVLQIARYVKESHDEFV</sequence>
<comment type="caution">
    <text evidence="1">The sequence shown here is derived from an EMBL/GenBank/DDBJ whole genome shotgun (WGS) entry which is preliminary data.</text>
</comment>
<name>A0AAE0BVU0_9CHLO</name>
<keyword evidence="3" id="KW-1185">Reference proteome</keyword>
<evidence type="ECO:0000313" key="2">
    <source>
        <dbReference type="EMBL" id="KAK3249564.1"/>
    </source>
</evidence>
<dbReference type="Proteomes" id="UP001190700">
    <property type="component" value="Unassembled WGS sequence"/>
</dbReference>
<evidence type="ECO:0000313" key="1">
    <source>
        <dbReference type="EMBL" id="KAK3242999.1"/>
    </source>
</evidence>
<reference evidence="1 3" key="1">
    <citation type="journal article" date="2015" name="Genome Biol. Evol.">
        <title>Comparative Genomics of a Bacterivorous Green Alga Reveals Evolutionary Causalities and Consequences of Phago-Mixotrophic Mode of Nutrition.</title>
        <authorList>
            <person name="Burns J.A."/>
            <person name="Paasch A."/>
            <person name="Narechania A."/>
            <person name="Kim E."/>
        </authorList>
    </citation>
    <scope>NUCLEOTIDE SEQUENCE [LARGE SCALE GENOMIC DNA]</scope>
    <source>
        <strain evidence="1">PLY_AMNH</strain>
    </source>
</reference>
<dbReference type="AlphaFoldDB" id="A0AAE0BVU0"/>
<proteinExistence type="predicted"/>